<reference evidence="4" key="2">
    <citation type="submission" date="2025-08" db="UniProtKB">
        <authorList>
            <consortium name="Ensembl"/>
        </authorList>
    </citation>
    <scope>IDENTIFICATION</scope>
</reference>
<dbReference type="Bgee" id="ENSLACG00000010931">
    <property type="expression patterns" value="Expressed in pharyngeal gill and 4 other cell types or tissues"/>
</dbReference>
<protein>
    <recommendedName>
        <fullName evidence="3">Kazal-like domain-containing protein</fullName>
    </recommendedName>
</protein>
<reference evidence="4" key="3">
    <citation type="submission" date="2025-09" db="UniProtKB">
        <authorList>
            <consortium name="Ensembl"/>
        </authorList>
    </citation>
    <scope>IDENTIFICATION</scope>
</reference>
<evidence type="ECO:0000256" key="2">
    <source>
        <dbReference type="ARBA" id="ARBA00022525"/>
    </source>
</evidence>
<keyword evidence="2" id="KW-0964">Secreted</keyword>
<name>H3ARZ0_LATCH</name>
<dbReference type="InterPro" id="IPR051950">
    <property type="entry name" value="Dev_reg/Prot_inhib"/>
</dbReference>
<dbReference type="HOGENOM" id="CLU_2984156_0_0_1"/>
<dbReference type="STRING" id="7897.ENSLACP00000012411"/>
<accession>H3ARZ0</accession>
<dbReference type="SUPFAM" id="SSF100895">
    <property type="entry name" value="Kazal-type serine protease inhibitors"/>
    <property type="match status" value="1"/>
</dbReference>
<organism evidence="4 5">
    <name type="scientific">Latimeria chalumnae</name>
    <name type="common">Coelacanth</name>
    <dbReference type="NCBI Taxonomy" id="7897"/>
    <lineage>
        <taxon>Eukaryota</taxon>
        <taxon>Metazoa</taxon>
        <taxon>Chordata</taxon>
        <taxon>Craniata</taxon>
        <taxon>Vertebrata</taxon>
        <taxon>Euteleostomi</taxon>
        <taxon>Coelacanthiformes</taxon>
        <taxon>Coelacanthidae</taxon>
        <taxon>Latimeria</taxon>
    </lineage>
</organism>
<dbReference type="CDD" id="cd00104">
    <property type="entry name" value="KAZAL_FS"/>
    <property type="match status" value="1"/>
</dbReference>
<sequence>FLVLKAKFLRVDQDKDKECNHHCMGSPQKPVCASNGRTFMSRCEFQRAKCRDPQLEIAYRGSCKG</sequence>
<dbReference type="InterPro" id="IPR002350">
    <property type="entry name" value="Kazal_dom"/>
</dbReference>
<dbReference type="AlphaFoldDB" id="H3ARZ0"/>
<dbReference type="Gene3D" id="3.30.60.30">
    <property type="match status" value="1"/>
</dbReference>
<dbReference type="PROSITE" id="PS51465">
    <property type="entry name" value="KAZAL_2"/>
    <property type="match status" value="1"/>
</dbReference>
<evidence type="ECO:0000256" key="1">
    <source>
        <dbReference type="ARBA" id="ARBA00004613"/>
    </source>
</evidence>
<dbReference type="FunFam" id="3.30.60.30:FF:000012">
    <property type="entry name" value="SPARC-related modular calcium binding protein 1"/>
    <property type="match status" value="1"/>
</dbReference>
<dbReference type="OMA" id="MSRCEFQ"/>
<dbReference type="GeneTree" id="ENSGT00390000018436"/>
<dbReference type="Ensembl" id="ENSLACT00000012504.1">
    <property type="protein sequence ID" value="ENSLACP00000012411.1"/>
    <property type="gene ID" value="ENSLACG00000010931.1"/>
</dbReference>
<evidence type="ECO:0000313" key="5">
    <source>
        <dbReference type="Proteomes" id="UP000008672"/>
    </source>
</evidence>
<dbReference type="PANTHER" id="PTHR12352">
    <property type="entry name" value="SECRETED MODULAR CALCIUM-BINDING PROTEIN"/>
    <property type="match status" value="1"/>
</dbReference>
<feature type="domain" description="Kazal-like" evidence="3">
    <location>
        <begin position="13"/>
        <end position="65"/>
    </location>
</feature>
<dbReference type="GO" id="GO:0005604">
    <property type="term" value="C:basement membrane"/>
    <property type="evidence" value="ECO:0007669"/>
    <property type="project" value="TreeGrafter"/>
</dbReference>
<dbReference type="GO" id="GO:0008201">
    <property type="term" value="F:heparin binding"/>
    <property type="evidence" value="ECO:0007669"/>
    <property type="project" value="TreeGrafter"/>
</dbReference>
<dbReference type="Pfam" id="PF07648">
    <property type="entry name" value="Kazal_2"/>
    <property type="match status" value="1"/>
</dbReference>
<dbReference type="GO" id="GO:0030198">
    <property type="term" value="P:extracellular matrix organization"/>
    <property type="evidence" value="ECO:0007669"/>
    <property type="project" value="TreeGrafter"/>
</dbReference>
<dbReference type="Proteomes" id="UP000008672">
    <property type="component" value="Unassembled WGS sequence"/>
</dbReference>
<proteinExistence type="predicted"/>
<comment type="subcellular location">
    <subcellularLocation>
        <location evidence="1">Secreted</location>
    </subcellularLocation>
</comment>
<dbReference type="SMART" id="SM00280">
    <property type="entry name" value="KAZAL"/>
    <property type="match status" value="1"/>
</dbReference>
<evidence type="ECO:0000259" key="3">
    <source>
        <dbReference type="PROSITE" id="PS51465"/>
    </source>
</evidence>
<dbReference type="PANTHER" id="PTHR12352:SF21">
    <property type="entry name" value="SPARC-RELATED MODULAR CALCIUM-BINDING PROTEIN 2"/>
    <property type="match status" value="1"/>
</dbReference>
<dbReference type="eggNOG" id="KOG4578">
    <property type="taxonomic scope" value="Eukaryota"/>
</dbReference>
<dbReference type="EMBL" id="AFYH01115165">
    <property type="status" value="NOT_ANNOTATED_CDS"/>
    <property type="molecule type" value="Genomic_DNA"/>
</dbReference>
<keyword evidence="5" id="KW-1185">Reference proteome</keyword>
<reference evidence="5" key="1">
    <citation type="submission" date="2011-08" db="EMBL/GenBank/DDBJ databases">
        <title>The draft genome of Latimeria chalumnae.</title>
        <authorList>
            <person name="Di Palma F."/>
            <person name="Alfoldi J."/>
            <person name="Johnson J."/>
            <person name="Berlin A."/>
            <person name="Gnerre S."/>
            <person name="Jaffe D."/>
            <person name="MacCallum I."/>
            <person name="Young S."/>
            <person name="Walker B.J."/>
            <person name="Lander E."/>
            <person name="Lindblad-Toh K."/>
        </authorList>
    </citation>
    <scope>NUCLEOTIDE SEQUENCE [LARGE SCALE GENOMIC DNA]</scope>
    <source>
        <strain evidence="5">Wild caught</strain>
    </source>
</reference>
<dbReference type="InParanoid" id="H3ARZ0"/>
<evidence type="ECO:0000313" key="4">
    <source>
        <dbReference type="Ensembl" id="ENSLACP00000012411.1"/>
    </source>
</evidence>
<dbReference type="GO" id="GO:0005615">
    <property type="term" value="C:extracellular space"/>
    <property type="evidence" value="ECO:0007669"/>
    <property type="project" value="TreeGrafter"/>
</dbReference>
<dbReference type="InterPro" id="IPR036058">
    <property type="entry name" value="Kazal_dom_sf"/>
</dbReference>
<dbReference type="GO" id="GO:0050840">
    <property type="term" value="F:extracellular matrix binding"/>
    <property type="evidence" value="ECO:0007669"/>
    <property type="project" value="TreeGrafter"/>
</dbReference>